<keyword evidence="2" id="KW-1185">Reference proteome</keyword>
<gene>
    <name evidence="1" type="ORF">FBUS_02227</name>
</gene>
<dbReference type="Proteomes" id="UP000728185">
    <property type="component" value="Unassembled WGS sequence"/>
</dbReference>
<name>A0A8E0S6V6_9TREM</name>
<dbReference type="OrthoDB" id="10489300at2759"/>
<evidence type="ECO:0000313" key="2">
    <source>
        <dbReference type="Proteomes" id="UP000728185"/>
    </source>
</evidence>
<comment type="caution">
    <text evidence="1">The sequence shown here is derived from an EMBL/GenBank/DDBJ whole genome shotgun (WGS) entry which is preliminary data.</text>
</comment>
<reference evidence="1" key="1">
    <citation type="submission" date="2019-05" db="EMBL/GenBank/DDBJ databases">
        <title>Annotation for the trematode Fasciolopsis buski.</title>
        <authorList>
            <person name="Choi Y.-J."/>
        </authorList>
    </citation>
    <scope>NUCLEOTIDE SEQUENCE</scope>
    <source>
        <strain evidence="1">HT</strain>
        <tissue evidence="1">Whole worm</tissue>
    </source>
</reference>
<protein>
    <submittedName>
        <fullName evidence="1">Uncharacterized protein</fullName>
    </submittedName>
</protein>
<evidence type="ECO:0000313" key="1">
    <source>
        <dbReference type="EMBL" id="KAA0198159.1"/>
    </source>
</evidence>
<proteinExistence type="predicted"/>
<organism evidence="1 2">
    <name type="scientific">Fasciolopsis buskii</name>
    <dbReference type="NCBI Taxonomy" id="27845"/>
    <lineage>
        <taxon>Eukaryota</taxon>
        <taxon>Metazoa</taxon>
        <taxon>Spiralia</taxon>
        <taxon>Lophotrochozoa</taxon>
        <taxon>Platyhelminthes</taxon>
        <taxon>Trematoda</taxon>
        <taxon>Digenea</taxon>
        <taxon>Plagiorchiida</taxon>
        <taxon>Echinostomata</taxon>
        <taxon>Echinostomatoidea</taxon>
        <taxon>Fasciolidae</taxon>
        <taxon>Fasciolopsis</taxon>
    </lineage>
</organism>
<dbReference type="EMBL" id="LUCM01001910">
    <property type="protein sequence ID" value="KAA0198159.1"/>
    <property type="molecule type" value="Genomic_DNA"/>
</dbReference>
<sequence length="205" mass="23424">MSIESTKNPYGNVFLKVTKCVNDCARILKRGYLHRLQCKVAFVKTKPKLIQVATVYRLSRLINALQKLSRTCTHLSTWMDGEDAVTIFISLNSNEANCMDQISTSLLRVANEMYQMAKNTHPSNEIPPRDVTESEVENVVQSLQIMTKRIFEQLARFIHLVDQIQFIGRKPITLKDLTCVEAELPMECNSITNSSNSAKYHFDDH</sequence>
<accession>A0A8E0S6V6</accession>
<dbReference type="AlphaFoldDB" id="A0A8E0S6V6"/>